<reference evidence="9 10" key="1">
    <citation type="submission" date="2024-11" db="EMBL/GenBank/DDBJ databases">
        <title>A near-complete genome assembly of Cinchona calisaya.</title>
        <authorList>
            <person name="Lian D.C."/>
            <person name="Zhao X.W."/>
            <person name="Wei L."/>
        </authorList>
    </citation>
    <scope>NUCLEOTIDE SEQUENCE [LARGE SCALE GENOMIC DNA]</scope>
    <source>
        <tissue evidence="9">Nenye</tissue>
    </source>
</reference>
<evidence type="ECO:0000256" key="3">
    <source>
        <dbReference type="ARBA" id="ARBA00023125"/>
    </source>
</evidence>
<keyword evidence="2" id="KW-0805">Transcription regulation</keyword>
<dbReference type="AlphaFoldDB" id="A0ABD3A7J6"/>
<keyword evidence="3" id="KW-0238">DNA-binding</keyword>
<dbReference type="GO" id="GO:0005634">
    <property type="term" value="C:nucleus"/>
    <property type="evidence" value="ECO:0007669"/>
    <property type="project" value="UniProtKB-SubCell"/>
</dbReference>
<feature type="compositionally biased region" description="Low complexity" evidence="7">
    <location>
        <begin position="235"/>
        <end position="246"/>
    </location>
</feature>
<dbReference type="Pfam" id="PF23177">
    <property type="entry name" value="bHLH_IRO3"/>
    <property type="match status" value="1"/>
</dbReference>
<organism evidence="9 10">
    <name type="scientific">Cinchona calisaya</name>
    <dbReference type="NCBI Taxonomy" id="153742"/>
    <lineage>
        <taxon>Eukaryota</taxon>
        <taxon>Viridiplantae</taxon>
        <taxon>Streptophyta</taxon>
        <taxon>Embryophyta</taxon>
        <taxon>Tracheophyta</taxon>
        <taxon>Spermatophyta</taxon>
        <taxon>Magnoliopsida</taxon>
        <taxon>eudicotyledons</taxon>
        <taxon>Gunneridae</taxon>
        <taxon>Pentapetalae</taxon>
        <taxon>asterids</taxon>
        <taxon>lamiids</taxon>
        <taxon>Gentianales</taxon>
        <taxon>Rubiaceae</taxon>
        <taxon>Cinchonoideae</taxon>
        <taxon>Cinchoneae</taxon>
        <taxon>Cinchona</taxon>
    </lineage>
</organism>
<dbReference type="GO" id="GO:0003677">
    <property type="term" value="F:DNA binding"/>
    <property type="evidence" value="ECO:0007669"/>
    <property type="project" value="UniProtKB-KW"/>
</dbReference>
<evidence type="ECO:0000256" key="1">
    <source>
        <dbReference type="ARBA" id="ARBA00004123"/>
    </source>
</evidence>
<evidence type="ECO:0000256" key="6">
    <source>
        <dbReference type="SAM" id="Coils"/>
    </source>
</evidence>
<dbReference type="InterPro" id="IPR011598">
    <property type="entry name" value="bHLH_dom"/>
</dbReference>
<evidence type="ECO:0000259" key="8">
    <source>
        <dbReference type="PROSITE" id="PS50888"/>
    </source>
</evidence>
<comment type="subcellular location">
    <subcellularLocation>
        <location evidence="1">Nucleus</location>
    </subcellularLocation>
</comment>
<comment type="caution">
    <text evidence="9">The sequence shown here is derived from an EMBL/GenBank/DDBJ whole genome shotgun (WGS) entry which is preliminary data.</text>
</comment>
<keyword evidence="4" id="KW-0804">Transcription</keyword>
<dbReference type="InterPro" id="IPR036638">
    <property type="entry name" value="HLH_DNA-bd_sf"/>
</dbReference>
<evidence type="ECO:0000256" key="4">
    <source>
        <dbReference type="ARBA" id="ARBA00023163"/>
    </source>
</evidence>
<name>A0ABD3A7J6_9GENT</name>
<dbReference type="InterPro" id="IPR057075">
    <property type="entry name" value="bHLH_IRO3"/>
</dbReference>
<evidence type="ECO:0000313" key="10">
    <source>
        <dbReference type="Proteomes" id="UP001630127"/>
    </source>
</evidence>
<feature type="region of interest" description="Disordered" evidence="7">
    <location>
        <begin position="1"/>
        <end position="38"/>
    </location>
</feature>
<feature type="domain" description="BHLH" evidence="8">
    <location>
        <begin position="27"/>
        <end position="77"/>
    </location>
</feature>
<accession>A0ABD3A7J6</accession>
<proteinExistence type="predicted"/>
<dbReference type="PANTHER" id="PTHR47075:SF9">
    <property type="entry name" value="TRANSCRIPTION FACTOR BHLH47"/>
    <property type="match status" value="1"/>
</dbReference>
<protein>
    <recommendedName>
        <fullName evidence="8">BHLH domain-containing protein</fullName>
    </recommendedName>
</protein>
<keyword evidence="10" id="KW-1185">Reference proteome</keyword>
<evidence type="ECO:0000313" key="9">
    <source>
        <dbReference type="EMBL" id="KAL3526510.1"/>
    </source>
</evidence>
<feature type="compositionally biased region" description="Basic residues" evidence="7">
    <location>
        <begin position="22"/>
        <end position="32"/>
    </location>
</feature>
<dbReference type="PANTHER" id="PTHR47075">
    <property type="entry name" value="TRANSCRIPTION FACTOR BHLH47"/>
    <property type="match status" value="1"/>
</dbReference>
<keyword evidence="5" id="KW-0539">Nucleus</keyword>
<dbReference type="EMBL" id="JBJUIK010000005">
    <property type="protein sequence ID" value="KAL3526510.1"/>
    <property type="molecule type" value="Genomic_DNA"/>
</dbReference>
<keyword evidence="6" id="KW-0175">Coiled coil</keyword>
<evidence type="ECO:0000256" key="2">
    <source>
        <dbReference type="ARBA" id="ARBA00023015"/>
    </source>
</evidence>
<evidence type="ECO:0000256" key="7">
    <source>
        <dbReference type="SAM" id="MobiDB-lite"/>
    </source>
</evidence>
<feature type="region of interest" description="Disordered" evidence="7">
    <location>
        <begin position="200"/>
        <end position="254"/>
    </location>
</feature>
<feature type="coiled-coil region" evidence="6">
    <location>
        <begin position="74"/>
        <end position="122"/>
    </location>
</feature>
<gene>
    <name evidence="9" type="ORF">ACH5RR_011166</name>
</gene>
<dbReference type="Gene3D" id="4.10.280.10">
    <property type="entry name" value="Helix-loop-helix DNA-binding domain"/>
    <property type="match status" value="1"/>
</dbReference>
<dbReference type="SUPFAM" id="SSF47459">
    <property type="entry name" value="HLH, helix-loop-helix DNA-binding domain"/>
    <property type="match status" value="1"/>
</dbReference>
<dbReference type="Proteomes" id="UP001630127">
    <property type="component" value="Unassembled WGS sequence"/>
</dbReference>
<dbReference type="PROSITE" id="PS50888">
    <property type="entry name" value="BHLH"/>
    <property type="match status" value="1"/>
</dbReference>
<sequence length="254" mass="28116">MVSESAVPDGDHVGNAVNSIKKQGKVPKKIHKAEREKQKRDHMNILFVELRNVVEPTQPSSGKACVMNDTIRMLKELLAQVDCFKKENVALLSESHDVSNEKNELCEETSALQSQVEKLQSEIMERTHSHSSMNFNLLQSQSNISASKLPEDHLRLPTIDNQPQPTSVVHPPFLIVPLHHDSQVYTQCTTAEAFPCNAFTSNVKKPRPRYPSPSDSWPSHILEGQVNGIENTRQSSGSVISSTSSSGDLGLNSN</sequence>
<evidence type="ECO:0000256" key="5">
    <source>
        <dbReference type="ARBA" id="ARBA00023242"/>
    </source>
</evidence>